<reference evidence="12" key="1">
    <citation type="submission" date="2020-08" db="EMBL/GenBank/DDBJ databases">
        <title>Sequencing the genomes of 1000 actinobacteria strains.</title>
        <authorList>
            <person name="Klenk H.-P."/>
        </authorList>
    </citation>
    <scope>NUCLEOTIDE SEQUENCE</scope>
    <source>
        <strain evidence="12">DSM 10695</strain>
    </source>
</reference>
<evidence type="ECO:0000256" key="2">
    <source>
        <dbReference type="ARBA" id="ARBA00003215"/>
    </source>
</evidence>
<comment type="catalytic activity">
    <reaction evidence="10">
        <text>adenosine + phosphate = alpha-D-ribose 1-phosphate + adenine</text>
        <dbReference type="Rhea" id="RHEA:27642"/>
        <dbReference type="ChEBI" id="CHEBI:16335"/>
        <dbReference type="ChEBI" id="CHEBI:16708"/>
        <dbReference type="ChEBI" id="CHEBI:43474"/>
        <dbReference type="ChEBI" id="CHEBI:57720"/>
        <dbReference type="EC" id="2.4.2.1"/>
    </reaction>
    <physiologicalReaction direction="left-to-right" evidence="10">
        <dbReference type="Rhea" id="RHEA:27643"/>
    </physiologicalReaction>
</comment>
<evidence type="ECO:0000256" key="8">
    <source>
        <dbReference type="ARBA" id="ARBA00023008"/>
    </source>
</evidence>
<dbReference type="GO" id="GO:0016787">
    <property type="term" value="F:hydrolase activity"/>
    <property type="evidence" value="ECO:0007669"/>
    <property type="project" value="UniProtKB-KW"/>
</dbReference>
<keyword evidence="7" id="KW-0862">Zinc</keyword>
<proteinExistence type="inferred from homology"/>
<evidence type="ECO:0000256" key="5">
    <source>
        <dbReference type="ARBA" id="ARBA00022723"/>
    </source>
</evidence>
<dbReference type="Pfam" id="PF02578">
    <property type="entry name" value="Cu-oxidase_4"/>
    <property type="match status" value="1"/>
</dbReference>
<evidence type="ECO:0000256" key="4">
    <source>
        <dbReference type="ARBA" id="ARBA00022679"/>
    </source>
</evidence>
<dbReference type="InterPro" id="IPR011324">
    <property type="entry name" value="Cytotoxic_necrot_fac-like_cat"/>
</dbReference>
<accession>A0A923E473</accession>
<evidence type="ECO:0000256" key="9">
    <source>
        <dbReference type="ARBA" id="ARBA00047989"/>
    </source>
</evidence>
<evidence type="ECO:0000256" key="10">
    <source>
        <dbReference type="ARBA" id="ARBA00048968"/>
    </source>
</evidence>
<evidence type="ECO:0000256" key="7">
    <source>
        <dbReference type="ARBA" id="ARBA00022833"/>
    </source>
</evidence>
<comment type="catalytic activity">
    <reaction evidence="11">
        <text>S-methyl-5'-thioadenosine + phosphate = 5-(methylsulfanyl)-alpha-D-ribose 1-phosphate + adenine</text>
        <dbReference type="Rhea" id="RHEA:11852"/>
        <dbReference type="ChEBI" id="CHEBI:16708"/>
        <dbReference type="ChEBI" id="CHEBI:17509"/>
        <dbReference type="ChEBI" id="CHEBI:43474"/>
        <dbReference type="ChEBI" id="CHEBI:58533"/>
        <dbReference type="EC" id="2.4.2.28"/>
    </reaction>
    <physiologicalReaction direction="left-to-right" evidence="11">
        <dbReference type="Rhea" id="RHEA:11853"/>
    </physiologicalReaction>
</comment>
<organism evidence="12 13">
    <name type="scientific">Schaalia hyovaginalis</name>
    <dbReference type="NCBI Taxonomy" id="29316"/>
    <lineage>
        <taxon>Bacteria</taxon>
        <taxon>Bacillati</taxon>
        <taxon>Actinomycetota</taxon>
        <taxon>Actinomycetes</taxon>
        <taxon>Actinomycetales</taxon>
        <taxon>Actinomycetaceae</taxon>
        <taxon>Schaalia</taxon>
    </lineage>
</organism>
<comment type="catalytic activity">
    <reaction evidence="9">
        <text>adenosine + H2O + H(+) = inosine + NH4(+)</text>
        <dbReference type="Rhea" id="RHEA:24408"/>
        <dbReference type="ChEBI" id="CHEBI:15377"/>
        <dbReference type="ChEBI" id="CHEBI:15378"/>
        <dbReference type="ChEBI" id="CHEBI:16335"/>
        <dbReference type="ChEBI" id="CHEBI:17596"/>
        <dbReference type="ChEBI" id="CHEBI:28938"/>
        <dbReference type="EC" id="3.5.4.4"/>
    </reaction>
    <physiologicalReaction direction="left-to-right" evidence="9">
        <dbReference type="Rhea" id="RHEA:24409"/>
    </physiologicalReaction>
</comment>
<dbReference type="RefSeq" id="WP_184452371.1">
    <property type="nucleotide sequence ID" value="NZ_JACHMK010000001.1"/>
</dbReference>
<evidence type="ECO:0000313" key="13">
    <source>
        <dbReference type="Proteomes" id="UP000617426"/>
    </source>
</evidence>
<keyword evidence="5" id="KW-0479">Metal-binding</keyword>
<keyword evidence="13" id="KW-1185">Reference proteome</keyword>
<dbReference type="AlphaFoldDB" id="A0A923E473"/>
<dbReference type="Gene3D" id="3.60.140.10">
    <property type="entry name" value="CNF1/YfiH-like putative cysteine hydrolases"/>
    <property type="match status" value="1"/>
</dbReference>
<comment type="function">
    <text evidence="2">Purine nucleoside enzyme that catalyzes the phosphorolysis of adenosine and inosine nucleosides, yielding D-ribose 1-phosphate and the respective free bases, adenine and hypoxanthine. Also catalyzes the phosphorolysis of S-methyl-5'-thioadenosine into adenine and S-methyl-5-thio-alpha-D-ribose 1-phosphate. Also has adenosine deaminase activity.</text>
</comment>
<keyword evidence="4" id="KW-0808">Transferase</keyword>
<evidence type="ECO:0000256" key="6">
    <source>
        <dbReference type="ARBA" id="ARBA00022801"/>
    </source>
</evidence>
<evidence type="ECO:0000256" key="3">
    <source>
        <dbReference type="ARBA" id="ARBA00007353"/>
    </source>
</evidence>
<gene>
    <name evidence="12" type="ORF">HD592_001022</name>
</gene>
<dbReference type="GO" id="GO:0005507">
    <property type="term" value="F:copper ion binding"/>
    <property type="evidence" value="ECO:0007669"/>
    <property type="project" value="TreeGrafter"/>
</dbReference>
<protein>
    <submittedName>
        <fullName evidence="12">YfiH family protein</fullName>
    </submittedName>
</protein>
<evidence type="ECO:0000256" key="11">
    <source>
        <dbReference type="ARBA" id="ARBA00049893"/>
    </source>
</evidence>
<dbReference type="InterPro" id="IPR003730">
    <property type="entry name" value="Cu_polyphenol_OxRdtase"/>
</dbReference>
<sequence length="250" mass="26249">MFALTGARVRLVEAGPGTGPLRNNPAHHVGDDLELVEARRLALARGLGRPIAWMNQTHSSRVAVLTSTPSGPCAVIDGETVPFDPADPLANIEADGLIVDARTWAQAPAAAVMTADCLPVLLAGDSGLIAAVHAGRLGLLGGILPKAVAAMRAIEDAPIRAFIAPAICGRCYEVPETMRAACEDPLPGSSSTTSWGTPALDLVAVGRRQLEEAGCREVRVDPRCTFEDEHLHSYRRDRACGRNAAIICPG</sequence>
<evidence type="ECO:0000256" key="1">
    <source>
        <dbReference type="ARBA" id="ARBA00000553"/>
    </source>
</evidence>
<comment type="similarity">
    <text evidence="3">Belongs to the purine nucleoside phosphorylase YfiH/LACC1 family.</text>
</comment>
<dbReference type="InterPro" id="IPR038371">
    <property type="entry name" value="Cu_polyphenol_OxRdtase_sf"/>
</dbReference>
<dbReference type="CDD" id="cd16833">
    <property type="entry name" value="YfiH"/>
    <property type="match status" value="1"/>
</dbReference>
<keyword evidence="6" id="KW-0378">Hydrolase</keyword>
<comment type="caution">
    <text evidence="12">The sequence shown here is derived from an EMBL/GenBank/DDBJ whole genome shotgun (WGS) entry which is preliminary data.</text>
</comment>
<dbReference type="PANTHER" id="PTHR30616">
    <property type="entry name" value="UNCHARACTERIZED PROTEIN YFIH"/>
    <property type="match status" value="1"/>
</dbReference>
<comment type="catalytic activity">
    <reaction evidence="1">
        <text>inosine + phosphate = alpha-D-ribose 1-phosphate + hypoxanthine</text>
        <dbReference type="Rhea" id="RHEA:27646"/>
        <dbReference type="ChEBI" id="CHEBI:17368"/>
        <dbReference type="ChEBI" id="CHEBI:17596"/>
        <dbReference type="ChEBI" id="CHEBI:43474"/>
        <dbReference type="ChEBI" id="CHEBI:57720"/>
        <dbReference type="EC" id="2.4.2.1"/>
    </reaction>
    <physiologicalReaction direction="left-to-right" evidence="1">
        <dbReference type="Rhea" id="RHEA:27647"/>
    </physiologicalReaction>
</comment>
<dbReference type="GO" id="GO:0017061">
    <property type="term" value="F:S-methyl-5-thioadenosine phosphorylase activity"/>
    <property type="evidence" value="ECO:0007669"/>
    <property type="project" value="UniProtKB-EC"/>
</dbReference>
<dbReference type="PANTHER" id="PTHR30616:SF2">
    <property type="entry name" value="PURINE NUCLEOSIDE PHOSPHORYLASE LACC1"/>
    <property type="match status" value="1"/>
</dbReference>
<name>A0A923E473_9ACTO</name>
<keyword evidence="8" id="KW-0186">Copper</keyword>
<dbReference type="SUPFAM" id="SSF64438">
    <property type="entry name" value="CNF1/YfiH-like putative cysteine hydrolases"/>
    <property type="match status" value="1"/>
</dbReference>
<dbReference type="EMBL" id="JACHMK010000001">
    <property type="protein sequence ID" value="MBB6334457.1"/>
    <property type="molecule type" value="Genomic_DNA"/>
</dbReference>
<evidence type="ECO:0000313" key="12">
    <source>
        <dbReference type="EMBL" id="MBB6334457.1"/>
    </source>
</evidence>
<dbReference type="Proteomes" id="UP000617426">
    <property type="component" value="Unassembled WGS sequence"/>
</dbReference>